<dbReference type="CDD" id="cd08422">
    <property type="entry name" value="PBP2_CrgA_like"/>
    <property type="match status" value="1"/>
</dbReference>
<reference evidence="6 7" key="1">
    <citation type="submission" date="2020-03" db="EMBL/GenBank/DDBJ databases">
        <title>Genomic Encyclopedia of Type Strains, Phase IV (KMG-IV): sequencing the most valuable type-strain genomes for metagenomic binning, comparative biology and taxonomic classification.</title>
        <authorList>
            <person name="Goeker M."/>
        </authorList>
    </citation>
    <scope>NUCLEOTIDE SEQUENCE [LARGE SCALE GENOMIC DNA]</scope>
    <source>
        <strain evidence="6 7">DSM 103870</strain>
    </source>
</reference>
<dbReference type="GO" id="GO:0003677">
    <property type="term" value="F:DNA binding"/>
    <property type="evidence" value="ECO:0007669"/>
    <property type="project" value="UniProtKB-KW"/>
</dbReference>
<dbReference type="Pfam" id="PF00126">
    <property type="entry name" value="HTH_1"/>
    <property type="match status" value="1"/>
</dbReference>
<dbReference type="SUPFAM" id="SSF46785">
    <property type="entry name" value="Winged helix' DNA-binding domain"/>
    <property type="match status" value="1"/>
</dbReference>
<dbReference type="PANTHER" id="PTHR30537:SF5">
    <property type="entry name" value="HTH-TYPE TRANSCRIPTIONAL ACTIVATOR TTDR-RELATED"/>
    <property type="match status" value="1"/>
</dbReference>
<dbReference type="PANTHER" id="PTHR30537">
    <property type="entry name" value="HTH-TYPE TRANSCRIPTIONAL REGULATOR"/>
    <property type="match status" value="1"/>
</dbReference>
<comment type="similarity">
    <text evidence="1">Belongs to the LysR transcriptional regulatory family.</text>
</comment>
<dbReference type="Gene3D" id="1.10.10.10">
    <property type="entry name" value="Winged helix-like DNA-binding domain superfamily/Winged helix DNA-binding domain"/>
    <property type="match status" value="1"/>
</dbReference>
<organism evidence="6 7">
    <name type="scientific">Pseudochelatococcus lubricantis</name>
    <dbReference type="NCBI Taxonomy" id="1538102"/>
    <lineage>
        <taxon>Bacteria</taxon>
        <taxon>Pseudomonadati</taxon>
        <taxon>Pseudomonadota</taxon>
        <taxon>Alphaproteobacteria</taxon>
        <taxon>Hyphomicrobiales</taxon>
        <taxon>Chelatococcaceae</taxon>
        <taxon>Pseudochelatococcus</taxon>
    </lineage>
</organism>
<dbReference type="InterPro" id="IPR005119">
    <property type="entry name" value="LysR_subst-bd"/>
</dbReference>
<feature type="domain" description="HTH lysR-type" evidence="5">
    <location>
        <begin position="5"/>
        <end position="62"/>
    </location>
</feature>
<evidence type="ECO:0000313" key="6">
    <source>
        <dbReference type="EMBL" id="NIJ58252.1"/>
    </source>
</evidence>
<dbReference type="InterPro" id="IPR036390">
    <property type="entry name" value="WH_DNA-bd_sf"/>
</dbReference>
<dbReference type="RefSeq" id="WP_166952058.1">
    <property type="nucleotide sequence ID" value="NZ_JAASQI010000004.1"/>
</dbReference>
<gene>
    <name evidence="6" type="ORF">FHS82_002094</name>
</gene>
<dbReference type="SUPFAM" id="SSF53850">
    <property type="entry name" value="Periplasmic binding protein-like II"/>
    <property type="match status" value="1"/>
</dbReference>
<protein>
    <submittedName>
        <fullName evidence="6">DNA-binding transcriptional LysR family regulator</fullName>
    </submittedName>
</protein>
<evidence type="ECO:0000256" key="3">
    <source>
        <dbReference type="ARBA" id="ARBA00023125"/>
    </source>
</evidence>
<evidence type="ECO:0000256" key="1">
    <source>
        <dbReference type="ARBA" id="ARBA00009437"/>
    </source>
</evidence>
<dbReference type="Proteomes" id="UP001429580">
    <property type="component" value="Unassembled WGS sequence"/>
</dbReference>
<dbReference type="PROSITE" id="PS50931">
    <property type="entry name" value="HTH_LYSR"/>
    <property type="match status" value="1"/>
</dbReference>
<evidence type="ECO:0000256" key="2">
    <source>
        <dbReference type="ARBA" id="ARBA00023015"/>
    </source>
</evidence>
<dbReference type="PRINTS" id="PR00039">
    <property type="entry name" value="HTHLYSR"/>
</dbReference>
<name>A0ABX0UZ94_9HYPH</name>
<dbReference type="InterPro" id="IPR036388">
    <property type="entry name" value="WH-like_DNA-bd_sf"/>
</dbReference>
<keyword evidence="3 6" id="KW-0238">DNA-binding</keyword>
<proteinExistence type="inferred from homology"/>
<keyword evidence="7" id="KW-1185">Reference proteome</keyword>
<sequence length="305" mass="32749">MSKLPDLEAWAVFARVAEAGSFAGAAKALGMSQPTVSKAIARLEARIGTALLHRTSRRLALTRTGEAMRERAMRLLAEGEAAEAEAADAAVSPRGPVRIAAPMSFGTKYLAPLIPGFLRRYPQVTVELSLDDHQVDIVSGGFDVALRIAALMDSSLRARRLCTVRRPLVATPAYLEKHGRPGHPRELEQHACLIYTNLPSPDVWRFHHETEGDCAVAVRGPVRANNADALTPALLAGQGLALQPEFMVWDELAEGRLEEILPGWEIGGIALNLVLPPGGPRAARVTALTGYLAQSLAVAPWARGD</sequence>
<keyword evidence="4" id="KW-0804">Transcription</keyword>
<keyword evidence="2" id="KW-0805">Transcription regulation</keyword>
<accession>A0ABX0UZ94</accession>
<dbReference type="Gene3D" id="3.40.190.290">
    <property type="match status" value="1"/>
</dbReference>
<evidence type="ECO:0000256" key="4">
    <source>
        <dbReference type="ARBA" id="ARBA00023163"/>
    </source>
</evidence>
<dbReference type="Pfam" id="PF03466">
    <property type="entry name" value="LysR_substrate"/>
    <property type="match status" value="1"/>
</dbReference>
<dbReference type="EMBL" id="JAASQI010000004">
    <property type="protein sequence ID" value="NIJ58252.1"/>
    <property type="molecule type" value="Genomic_DNA"/>
</dbReference>
<dbReference type="InterPro" id="IPR058163">
    <property type="entry name" value="LysR-type_TF_proteobact-type"/>
</dbReference>
<dbReference type="InterPro" id="IPR000847">
    <property type="entry name" value="LysR_HTH_N"/>
</dbReference>
<evidence type="ECO:0000313" key="7">
    <source>
        <dbReference type="Proteomes" id="UP001429580"/>
    </source>
</evidence>
<comment type="caution">
    <text evidence="6">The sequence shown here is derived from an EMBL/GenBank/DDBJ whole genome shotgun (WGS) entry which is preliminary data.</text>
</comment>
<evidence type="ECO:0000259" key="5">
    <source>
        <dbReference type="PROSITE" id="PS50931"/>
    </source>
</evidence>